<organism evidence="1 2">
    <name type="scientific">Pseudoalteromonas rubra</name>
    <dbReference type="NCBI Taxonomy" id="43658"/>
    <lineage>
        <taxon>Bacteria</taxon>
        <taxon>Pseudomonadati</taxon>
        <taxon>Pseudomonadota</taxon>
        <taxon>Gammaproteobacteria</taxon>
        <taxon>Alteromonadales</taxon>
        <taxon>Pseudoalteromonadaceae</taxon>
        <taxon>Pseudoalteromonas</taxon>
    </lineage>
</organism>
<dbReference type="EMBL" id="CP013611">
    <property type="protein sequence ID" value="ALU42565.1"/>
    <property type="molecule type" value="Genomic_DNA"/>
</dbReference>
<name>A0A0U3HHW4_9GAMM</name>
<reference evidence="1 2" key="1">
    <citation type="submission" date="2015-12" db="EMBL/GenBank/DDBJ databases">
        <title>Complete genome sequence of Pseudoalteromonas rubra SCSIO 6842, harboring a conjugative plasmid.</title>
        <authorList>
            <person name="Li B."/>
            <person name="Wang X."/>
        </authorList>
    </citation>
    <scope>NUCLEOTIDE SEQUENCE [LARGE SCALE GENOMIC DNA]</scope>
    <source>
        <strain evidence="1 2">SCSIO 6842</strain>
    </source>
</reference>
<gene>
    <name evidence="1" type="ORF">AT705_06145</name>
</gene>
<accession>A0A0U3HHW4</accession>
<proteinExistence type="predicted"/>
<evidence type="ECO:0000313" key="1">
    <source>
        <dbReference type="EMBL" id="ALU42565.1"/>
    </source>
</evidence>
<dbReference type="KEGG" id="prr:AT705_06145"/>
<dbReference type="RefSeq" id="WP_058795913.1">
    <property type="nucleotide sequence ID" value="NZ_CP013611.1"/>
</dbReference>
<dbReference type="Proteomes" id="UP000069015">
    <property type="component" value="Chromosome 1"/>
</dbReference>
<evidence type="ECO:0000313" key="2">
    <source>
        <dbReference type="Proteomes" id="UP000069015"/>
    </source>
</evidence>
<dbReference type="AlphaFoldDB" id="A0A0U3HHW4"/>
<protein>
    <submittedName>
        <fullName evidence="1">Uncharacterized protein</fullName>
    </submittedName>
</protein>
<sequence length="77" mass="9028">MHYFAHLYVFCALMVTKQQLRRKLNYETTVKNQQAKRLNEQHKQLDQANTPQVGGGYTTKPWTVWCEELSKGPDCRA</sequence>